<dbReference type="GO" id="GO:0046872">
    <property type="term" value="F:metal ion binding"/>
    <property type="evidence" value="ECO:0007669"/>
    <property type="project" value="UniProtKB-UniRule"/>
</dbReference>
<name>A0A8B8MS03_9MYRT</name>
<dbReference type="RefSeq" id="XP_030512644.1">
    <property type="nucleotide sequence ID" value="XM_030656784.2"/>
</dbReference>
<dbReference type="PRINTS" id="PR00458">
    <property type="entry name" value="PEROXIDASE"/>
</dbReference>
<feature type="binding site" evidence="15">
    <location>
        <position position="76"/>
    </location>
    <ligand>
        <name>Ca(2+)</name>
        <dbReference type="ChEBI" id="CHEBI:29108"/>
        <label>1</label>
    </ligand>
</feature>
<dbReference type="EC" id="1.11.1.7" evidence="4 18"/>
<keyword evidence="18" id="KW-0964">Secreted</keyword>
<evidence type="ECO:0000256" key="18">
    <source>
        <dbReference type="RuleBase" id="RU362060"/>
    </source>
</evidence>
<feature type="site" description="Transition state stabilizer" evidence="16">
    <location>
        <position position="66"/>
    </location>
</feature>
<comment type="similarity">
    <text evidence="18">Belongs to the peroxidase family. Classical plant (class III) peroxidase subfamily.</text>
</comment>
<evidence type="ECO:0000256" key="13">
    <source>
        <dbReference type="PIRSR" id="PIRSR600823-1"/>
    </source>
</evidence>
<gene>
    <name evidence="21" type="primary">LOC115726754</name>
</gene>
<dbReference type="FunFam" id="1.10.520.10:FF:000009">
    <property type="entry name" value="Peroxidase"/>
    <property type="match status" value="1"/>
</dbReference>
<dbReference type="Gene3D" id="1.10.520.10">
    <property type="match status" value="1"/>
</dbReference>
<dbReference type="PANTHER" id="PTHR31388:SF6">
    <property type="entry name" value="PEROXIDASE"/>
    <property type="match status" value="1"/>
</dbReference>
<dbReference type="Pfam" id="PF00141">
    <property type="entry name" value="peroxidase"/>
    <property type="match status" value="1"/>
</dbReference>
<feature type="domain" description="Plant heme peroxidase family profile" evidence="19">
    <location>
        <begin position="29"/>
        <end position="332"/>
    </location>
</feature>
<dbReference type="PROSITE" id="PS00436">
    <property type="entry name" value="PEROXIDASE_2"/>
    <property type="match status" value="1"/>
</dbReference>
<organism evidence="20 21">
    <name type="scientific">Rhodamnia argentea</name>
    <dbReference type="NCBI Taxonomy" id="178133"/>
    <lineage>
        <taxon>Eukaryota</taxon>
        <taxon>Viridiplantae</taxon>
        <taxon>Streptophyta</taxon>
        <taxon>Embryophyta</taxon>
        <taxon>Tracheophyta</taxon>
        <taxon>Spermatophyta</taxon>
        <taxon>Magnoliopsida</taxon>
        <taxon>eudicotyledons</taxon>
        <taxon>Gunneridae</taxon>
        <taxon>Pentapetalae</taxon>
        <taxon>rosids</taxon>
        <taxon>malvids</taxon>
        <taxon>Myrtales</taxon>
        <taxon>Myrtaceae</taxon>
        <taxon>Myrtoideae</taxon>
        <taxon>Myrteae</taxon>
        <taxon>Australasian group</taxon>
        <taxon>Rhodamnia</taxon>
    </lineage>
</organism>
<evidence type="ECO:0000256" key="10">
    <source>
        <dbReference type="ARBA" id="ARBA00023004"/>
    </source>
</evidence>
<sequence length="334" mass="35591">MKMSRGTSVRSRSLLRVVLLIWFVGVKSQLTTDFYSTSCPGLLNIVRKEVQNAIKAETRMAASLLRLHFHDCFVNGCDGSVLLDGSDGEKFAFPNLNSARGFEVVDAIKTAVESLCSGAVSCADILAMTARDSVLLSGGPTWKVLLGRRDGLVANQTGANTGLPGPVDSLDTIISKFAAVGLNVADVVALSGSHTIGLARCATFSNRLFNFSGTTGTDPTLETTMTLDLQTLCPVNGDGNKTTSLDRNSTDLFDNHYFKNLLVNKGLLSSDQVLYSGDNSTASPTTKSLVQSYVSNSGLFFTDFANSMIKMGNISPLTGSKGEIRKNCRVVNSS</sequence>
<dbReference type="Gene3D" id="1.10.420.10">
    <property type="entry name" value="Peroxidase, domain 2"/>
    <property type="match status" value="1"/>
</dbReference>
<keyword evidence="18" id="KW-0376">Hydrogen peroxide</keyword>
<dbReference type="GO" id="GO:0005576">
    <property type="term" value="C:extracellular region"/>
    <property type="evidence" value="ECO:0007669"/>
    <property type="project" value="UniProtKB-SubCell"/>
</dbReference>
<feature type="binding site" evidence="15">
    <location>
        <position position="80"/>
    </location>
    <ligand>
        <name>Ca(2+)</name>
        <dbReference type="ChEBI" id="CHEBI:29108"/>
        <label>1</label>
    </ligand>
</feature>
<evidence type="ECO:0000256" key="7">
    <source>
        <dbReference type="ARBA" id="ARBA00022723"/>
    </source>
</evidence>
<feature type="disulfide bond" evidence="17">
    <location>
        <begin position="39"/>
        <end position="116"/>
    </location>
</feature>
<evidence type="ECO:0000256" key="3">
    <source>
        <dbReference type="ARBA" id="ARBA00006873"/>
    </source>
</evidence>
<feature type="signal peptide" evidence="18">
    <location>
        <begin position="1"/>
        <end position="28"/>
    </location>
</feature>
<dbReference type="InterPro" id="IPR010255">
    <property type="entry name" value="Haem_peroxidase_sf"/>
</dbReference>
<keyword evidence="20" id="KW-1185">Reference proteome</keyword>
<evidence type="ECO:0000256" key="4">
    <source>
        <dbReference type="ARBA" id="ARBA00012313"/>
    </source>
</evidence>
<keyword evidence="6 18" id="KW-0349">Heme</keyword>
<feature type="disulfide bond" evidence="17">
    <location>
        <begin position="122"/>
        <end position="328"/>
    </location>
</feature>
<dbReference type="PROSITE" id="PS00435">
    <property type="entry name" value="PEROXIDASE_1"/>
    <property type="match status" value="1"/>
</dbReference>
<reference evidence="21" key="1">
    <citation type="submission" date="2025-08" db="UniProtKB">
        <authorList>
            <consortium name="RefSeq"/>
        </authorList>
    </citation>
    <scope>IDENTIFICATION</scope>
    <source>
        <tissue evidence="21">Leaf</tissue>
    </source>
</reference>
<keyword evidence="8 15" id="KW-0106">Calcium</keyword>
<feature type="disulfide bond" evidence="17">
    <location>
        <begin position="72"/>
        <end position="77"/>
    </location>
</feature>
<keyword evidence="12" id="KW-0325">Glycoprotein</keyword>
<keyword evidence="7 15" id="KW-0479">Metal-binding</keyword>
<comment type="subcellular location">
    <subcellularLocation>
        <location evidence="18">Secreted</location>
    </subcellularLocation>
</comment>
<dbReference type="PANTHER" id="PTHR31388">
    <property type="entry name" value="PEROXIDASE 72-RELATED"/>
    <property type="match status" value="1"/>
</dbReference>
<evidence type="ECO:0000256" key="17">
    <source>
        <dbReference type="PIRSR" id="PIRSR600823-5"/>
    </source>
</evidence>
<dbReference type="GO" id="GO:0042744">
    <property type="term" value="P:hydrogen peroxide catabolic process"/>
    <property type="evidence" value="ECO:0007669"/>
    <property type="project" value="UniProtKB-KW"/>
</dbReference>
<dbReference type="FunFam" id="1.10.420.10:FF:000001">
    <property type="entry name" value="Peroxidase"/>
    <property type="match status" value="1"/>
</dbReference>
<evidence type="ECO:0000256" key="16">
    <source>
        <dbReference type="PIRSR" id="PIRSR600823-4"/>
    </source>
</evidence>
<proteinExistence type="inferred from homology"/>
<dbReference type="GO" id="GO:0140825">
    <property type="term" value="F:lactoperoxidase activity"/>
    <property type="evidence" value="ECO:0007669"/>
    <property type="project" value="UniProtKB-EC"/>
</dbReference>
<accession>A0A8B8MS03</accession>
<dbReference type="PROSITE" id="PS50873">
    <property type="entry name" value="PEROXIDASE_4"/>
    <property type="match status" value="1"/>
</dbReference>
<comment type="cofactor">
    <cofactor evidence="15 18">
        <name>Ca(2+)</name>
        <dbReference type="ChEBI" id="CHEBI:29108"/>
    </cofactor>
    <text evidence="15 18">Binds 2 calcium ions per subunit.</text>
</comment>
<dbReference type="InterPro" id="IPR033905">
    <property type="entry name" value="Secretory_peroxidase"/>
</dbReference>
<keyword evidence="5 18" id="KW-0575">Peroxidase</keyword>
<dbReference type="CDD" id="cd00693">
    <property type="entry name" value="secretory_peroxidase"/>
    <property type="match status" value="1"/>
</dbReference>
<evidence type="ECO:0000313" key="21">
    <source>
        <dbReference type="RefSeq" id="XP_030512644.1"/>
    </source>
</evidence>
<protein>
    <recommendedName>
        <fullName evidence="4 18">Peroxidase</fullName>
        <ecNumber evidence="4 18">1.11.1.7</ecNumber>
    </recommendedName>
</protein>
<feature type="binding site" evidence="14">
    <location>
        <position position="164"/>
    </location>
    <ligand>
        <name>substrate</name>
    </ligand>
</feature>
<evidence type="ECO:0000256" key="6">
    <source>
        <dbReference type="ARBA" id="ARBA00022617"/>
    </source>
</evidence>
<feature type="chain" id="PRO_5034857919" description="Peroxidase" evidence="18">
    <location>
        <begin position="29"/>
        <end position="334"/>
    </location>
</feature>
<keyword evidence="11 17" id="KW-1015">Disulfide bond</keyword>
<dbReference type="InterPro" id="IPR002016">
    <property type="entry name" value="Haem_peroxidase"/>
</dbReference>
<feature type="binding site" evidence="15">
    <location>
        <position position="89"/>
    </location>
    <ligand>
        <name>Ca(2+)</name>
        <dbReference type="ChEBI" id="CHEBI:29108"/>
        <label>1</label>
    </ligand>
</feature>
<dbReference type="PRINTS" id="PR00461">
    <property type="entry name" value="PLPEROXIDASE"/>
</dbReference>
<comment type="catalytic activity">
    <reaction evidence="1 18">
        <text>2 a phenolic donor + H2O2 = 2 a phenolic radical donor + 2 H2O</text>
        <dbReference type="Rhea" id="RHEA:56136"/>
        <dbReference type="ChEBI" id="CHEBI:15377"/>
        <dbReference type="ChEBI" id="CHEBI:16240"/>
        <dbReference type="ChEBI" id="CHEBI:139520"/>
        <dbReference type="ChEBI" id="CHEBI:139521"/>
        <dbReference type="EC" id="1.11.1.7"/>
    </reaction>
</comment>
<dbReference type="InterPro" id="IPR019793">
    <property type="entry name" value="Peroxidases_heam-ligand_BS"/>
</dbReference>
<dbReference type="SUPFAM" id="SSF48113">
    <property type="entry name" value="Heme-dependent peroxidases"/>
    <property type="match status" value="1"/>
</dbReference>
<evidence type="ECO:0000313" key="20">
    <source>
        <dbReference type="Proteomes" id="UP000827889"/>
    </source>
</evidence>
<evidence type="ECO:0000256" key="15">
    <source>
        <dbReference type="PIRSR" id="PIRSR600823-3"/>
    </source>
</evidence>
<evidence type="ECO:0000256" key="9">
    <source>
        <dbReference type="ARBA" id="ARBA00023002"/>
    </source>
</evidence>
<dbReference type="GeneID" id="115726754"/>
<feature type="binding site" evidence="15">
    <location>
        <position position="246"/>
    </location>
    <ligand>
        <name>Ca(2+)</name>
        <dbReference type="ChEBI" id="CHEBI:29108"/>
        <label>2</label>
    </ligand>
</feature>
<evidence type="ECO:0000256" key="2">
    <source>
        <dbReference type="ARBA" id="ARBA00002322"/>
    </source>
</evidence>
<dbReference type="InterPro" id="IPR019794">
    <property type="entry name" value="Peroxidases_AS"/>
</dbReference>
<evidence type="ECO:0000256" key="1">
    <source>
        <dbReference type="ARBA" id="ARBA00000189"/>
    </source>
</evidence>
<comment type="similarity">
    <text evidence="3">Belongs to the peroxidase family. Ascorbate peroxidase subfamily.</text>
</comment>
<dbReference type="OrthoDB" id="2113341at2759"/>
<evidence type="ECO:0000256" key="12">
    <source>
        <dbReference type="ARBA" id="ARBA00023180"/>
    </source>
</evidence>
<dbReference type="InterPro" id="IPR000823">
    <property type="entry name" value="Peroxidase_pln"/>
</dbReference>
<keyword evidence="9 18" id="KW-0560">Oxidoreductase</keyword>
<dbReference type="AlphaFoldDB" id="A0A8B8MS03"/>
<keyword evidence="18" id="KW-0732">Signal</keyword>
<dbReference type="GO" id="GO:0006979">
    <property type="term" value="P:response to oxidative stress"/>
    <property type="evidence" value="ECO:0007669"/>
    <property type="project" value="UniProtKB-UniRule"/>
</dbReference>
<dbReference type="GO" id="GO:0020037">
    <property type="term" value="F:heme binding"/>
    <property type="evidence" value="ECO:0007669"/>
    <property type="project" value="UniProtKB-UniRule"/>
</dbReference>
<dbReference type="Proteomes" id="UP000827889">
    <property type="component" value="Chromosome 6"/>
</dbReference>
<keyword evidence="10 15" id="KW-0408">Iron</keyword>
<feature type="binding site" evidence="15">
    <location>
        <position position="254"/>
    </location>
    <ligand>
        <name>Ca(2+)</name>
        <dbReference type="ChEBI" id="CHEBI:29108"/>
        <label>2</label>
    </ligand>
</feature>
<feature type="binding site" description="axial binding residue" evidence="15">
    <location>
        <position position="194"/>
    </location>
    <ligand>
        <name>heme b</name>
        <dbReference type="ChEBI" id="CHEBI:60344"/>
    </ligand>
    <ligandPart>
        <name>Fe</name>
        <dbReference type="ChEBI" id="CHEBI:18248"/>
    </ligandPart>
</feature>
<feature type="active site" description="Proton acceptor" evidence="13">
    <location>
        <position position="70"/>
    </location>
</feature>
<feature type="binding site" evidence="15">
    <location>
        <position position="74"/>
    </location>
    <ligand>
        <name>Ca(2+)</name>
        <dbReference type="ChEBI" id="CHEBI:29108"/>
        <label>1</label>
    </ligand>
</feature>
<comment type="function">
    <text evidence="2">Removal of H(2)O(2), oxidation of toxic reductants, biosynthesis and degradation of lignin, suberization, auxin catabolism, response to environmental stresses such as wounding, pathogen attack and oxidative stress. These functions might be dependent on each isozyme/isoform in each plant tissue.</text>
</comment>
<evidence type="ECO:0000256" key="5">
    <source>
        <dbReference type="ARBA" id="ARBA00022559"/>
    </source>
</evidence>
<evidence type="ECO:0000256" key="11">
    <source>
        <dbReference type="ARBA" id="ARBA00023157"/>
    </source>
</evidence>
<evidence type="ECO:0000256" key="8">
    <source>
        <dbReference type="ARBA" id="ARBA00022837"/>
    </source>
</evidence>
<feature type="disulfide bond" evidence="17">
    <location>
        <begin position="201"/>
        <end position="233"/>
    </location>
</feature>
<feature type="binding site" evidence="15">
    <location>
        <position position="195"/>
    </location>
    <ligand>
        <name>Ca(2+)</name>
        <dbReference type="ChEBI" id="CHEBI:29108"/>
        <label>2</label>
    </ligand>
</feature>
<comment type="cofactor">
    <cofactor evidence="15 18">
        <name>heme b</name>
        <dbReference type="ChEBI" id="CHEBI:60344"/>
    </cofactor>
    <text evidence="15 18">Binds 1 heme b (iron(II)-protoporphyrin IX) group per subunit.</text>
</comment>
<evidence type="ECO:0000256" key="14">
    <source>
        <dbReference type="PIRSR" id="PIRSR600823-2"/>
    </source>
</evidence>
<feature type="binding site" evidence="15">
    <location>
        <position position="78"/>
    </location>
    <ligand>
        <name>Ca(2+)</name>
        <dbReference type="ChEBI" id="CHEBI:29108"/>
        <label>1</label>
    </ligand>
</feature>
<feature type="binding site" evidence="15">
    <location>
        <position position="71"/>
    </location>
    <ligand>
        <name>Ca(2+)</name>
        <dbReference type="ChEBI" id="CHEBI:29108"/>
        <label>1</label>
    </ligand>
</feature>
<evidence type="ECO:0000259" key="19">
    <source>
        <dbReference type="PROSITE" id="PS50873"/>
    </source>
</evidence>
<dbReference type="KEGG" id="rarg:115726754"/>